<dbReference type="InterPro" id="IPR045339">
    <property type="entry name" value="DUF6534"/>
</dbReference>
<feature type="transmembrane region" description="Helical" evidence="1">
    <location>
        <begin position="197"/>
        <end position="225"/>
    </location>
</feature>
<dbReference type="PANTHER" id="PTHR40465:SF1">
    <property type="entry name" value="DUF6534 DOMAIN-CONTAINING PROTEIN"/>
    <property type="match status" value="1"/>
</dbReference>
<accession>A0AAD7X890</accession>
<keyword evidence="4" id="KW-1185">Reference proteome</keyword>
<feature type="transmembrane region" description="Helical" evidence="1">
    <location>
        <begin position="231"/>
        <end position="252"/>
    </location>
</feature>
<proteinExistence type="predicted"/>
<feature type="transmembrane region" description="Helical" evidence="1">
    <location>
        <begin position="161"/>
        <end position="185"/>
    </location>
</feature>
<feature type="transmembrane region" description="Helical" evidence="1">
    <location>
        <begin position="129"/>
        <end position="149"/>
    </location>
</feature>
<evidence type="ECO:0000313" key="4">
    <source>
        <dbReference type="Proteomes" id="UP001215151"/>
    </source>
</evidence>
<evidence type="ECO:0000313" key="3">
    <source>
        <dbReference type="EMBL" id="KAJ8469591.1"/>
    </source>
</evidence>
<organism evidence="3 4">
    <name type="scientific">Trametes cubensis</name>
    <dbReference type="NCBI Taxonomy" id="1111947"/>
    <lineage>
        <taxon>Eukaryota</taxon>
        <taxon>Fungi</taxon>
        <taxon>Dikarya</taxon>
        <taxon>Basidiomycota</taxon>
        <taxon>Agaricomycotina</taxon>
        <taxon>Agaricomycetes</taxon>
        <taxon>Polyporales</taxon>
        <taxon>Polyporaceae</taxon>
        <taxon>Trametes</taxon>
    </lineage>
</organism>
<evidence type="ECO:0000259" key="2">
    <source>
        <dbReference type="Pfam" id="PF20152"/>
    </source>
</evidence>
<protein>
    <recommendedName>
        <fullName evidence="2">DUF6534 domain-containing protein</fullName>
    </recommendedName>
</protein>
<evidence type="ECO:0000256" key="1">
    <source>
        <dbReference type="SAM" id="Phobius"/>
    </source>
</evidence>
<dbReference type="Proteomes" id="UP001215151">
    <property type="component" value="Unassembled WGS sequence"/>
</dbReference>
<dbReference type="PANTHER" id="PTHR40465">
    <property type="entry name" value="CHROMOSOME 1, WHOLE GENOME SHOTGUN SEQUENCE"/>
    <property type="match status" value="1"/>
</dbReference>
<keyword evidence="1" id="KW-0812">Transmembrane</keyword>
<feature type="transmembrane region" description="Helical" evidence="1">
    <location>
        <begin position="20"/>
        <end position="37"/>
    </location>
</feature>
<reference evidence="3" key="1">
    <citation type="submission" date="2022-11" db="EMBL/GenBank/DDBJ databases">
        <title>Genome Sequence of Cubamyces cubensis.</title>
        <authorList>
            <person name="Buettner E."/>
        </authorList>
    </citation>
    <scope>NUCLEOTIDE SEQUENCE</scope>
    <source>
        <strain evidence="3">MPL-01</strain>
    </source>
</reference>
<name>A0AAD7X890_9APHY</name>
<keyword evidence="1" id="KW-1133">Transmembrane helix</keyword>
<dbReference type="Pfam" id="PF20152">
    <property type="entry name" value="DUF6534"/>
    <property type="match status" value="1"/>
</dbReference>
<dbReference type="EMBL" id="JAPEVG010000283">
    <property type="protein sequence ID" value="KAJ8469591.1"/>
    <property type="molecule type" value="Genomic_DNA"/>
</dbReference>
<keyword evidence="1" id="KW-0472">Membrane</keyword>
<gene>
    <name evidence="3" type="ORF">ONZ51_g8892</name>
</gene>
<comment type="caution">
    <text evidence="3">The sequence shown here is derived from an EMBL/GenBank/DDBJ whole genome shotgun (WGS) entry which is preliminary data.</text>
</comment>
<feature type="domain" description="DUF6534" evidence="2">
    <location>
        <begin position="170"/>
        <end position="256"/>
    </location>
</feature>
<sequence>MAPTNPLDFLPPVPSLDNSFGAFLLATFLGLMLYGLTLHQSYRYYRLFREDIKLIKTIVFSTVVLETIHIVLCMHICYYYLVTNYFNPLALLDGVWSIRILPISTALVILLSEGFFVRRVYLIGARYRPVVLVIVISKASWSASVEAFIRPTFADFDNVAWMTSAAFGAAVVIDLLLTGTLIITLHKSRTGFKRTDSLIDVLIIYTINTGLLTGIFSVLSLIFALVSPDNLIYSAFNIIATKCYANSLLAVLNSRKMLADKIQEDCFNSGSFVMSSLQRTTIAQRNAAERWNVPQLPENTGTGTILDIKIQKDVNVITQGDGDSVNTDGLEPK</sequence>
<dbReference type="AlphaFoldDB" id="A0AAD7X890"/>
<feature type="transmembrane region" description="Helical" evidence="1">
    <location>
        <begin position="96"/>
        <end position="117"/>
    </location>
</feature>
<feature type="transmembrane region" description="Helical" evidence="1">
    <location>
        <begin position="58"/>
        <end position="81"/>
    </location>
</feature>